<accession>A0ABW0CAF9</accession>
<keyword evidence="3" id="KW-1185">Reference proteome</keyword>
<comment type="caution">
    <text evidence="2">The sequence shown here is derived from an EMBL/GenBank/DDBJ whole genome shotgun (WGS) entry which is preliminary data.</text>
</comment>
<feature type="domain" description="GIY-YIG catalytic" evidence="1">
    <location>
        <begin position="124"/>
        <end position="264"/>
    </location>
</feature>
<sequence length="273" mass="31880">MNRRTKFNTSEYNQLRKLIKEKVLADKIEQKKIRNKIRSIGFHFSMFSSKKGYNLNDFEQLINSGQISIVDNGFENQKKESRNTKIRPKLNSTKFEKNLSSDPFKNGIFTQIEKLDKNKLDETGIYCFRLKANSKLPEKYQRILDNKQNRIIYIGKAEGQSLASRLSQELYHTSPGTFFRSIGAVLNFQPIAGHLIGKSNQKNYKFSKPDTELIISWLVNNVEICVFNCSNDFTIEKELIKKYKPILNHTHNPEKCQELVNDRRKCRMIATNE</sequence>
<dbReference type="RefSeq" id="WP_376862263.1">
    <property type="nucleotide sequence ID" value="NZ_JBHSLA010000019.1"/>
</dbReference>
<dbReference type="EMBL" id="JBHSLA010000019">
    <property type="protein sequence ID" value="MFC5196639.1"/>
    <property type="molecule type" value="Genomic_DNA"/>
</dbReference>
<dbReference type="Pfam" id="PF20815">
    <property type="entry name" value="GIY_YIG_2"/>
    <property type="match status" value="1"/>
</dbReference>
<dbReference type="Proteomes" id="UP001596162">
    <property type="component" value="Unassembled WGS sequence"/>
</dbReference>
<evidence type="ECO:0000313" key="2">
    <source>
        <dbReference type="EMBL" id="MFC5196639.1"/>
    </source>
</evidence>
<proteinExistence type="predicted"/>
<evidence type="ECO:0000313" key="3">
    <source>
        <dbReference type="Proteomes" id="UP001596162"/>
    </source>
</evidence>
<protein>
    <submittedName>
        <fullName evidence="2">GIY-YIG nuclease family protein</fullName>
    </submittedName>
</protein>
<name>A0ABW0CAF9_9FLAO</name>
<reference evidence="3" key="1">
    <citation type="journal article" date="2019" name="Int. J. Syst. Evol. Microbiol.">
        <title>The Global Catalogue of Microorganisms (GCM) 10K type strain sequencing project: providing services to taxonomists for standard genome sequencing and annotation.</title>
        <authorList>
            <consortium name="The Broad Institute Genomics Platform"/>
            <consortium name="The Broad Institute Genome Sequencing Center for Infectious Disease"/>
            <person name="Wu L."/>
            <person name="Ma J."/>
        </authorList>
    </citation>
    <scope>NUCLEOTIDE SEQUENCE [LARGE SCALE GENOMIC DNA]</scope>
    <source>
        <strain evidence="3">JCM 17978</strain>
    </source>
</reference>
<evidence type="ECO:0000259" key="1">
    <source>
        <dbReference type="Pfam" id="PF20815"/>
    </source>
</evidence>
<dbReference type="InterPro" id="IPR049311">
    <property type="entry name" value="GIY_YIG_cat"/>
</dbReference>
<organism evidence="2 3">
    <name type="scientific">Bizionia hallyeonensis</name>
    <dbReference type="NCBI Taxonomy" id="1123757"/>
    <lineage>
        <taxon>Bacteria</taxon>
        <taxon>Pseudomonadati</taxon>
        <taxon>Bacteroidota</taxon>
        <taxon>Flavobacteriia</taxon>
        <taxon>Flavobacteriales</taxon>
        <taxon>Flavobacteriaceae</taxon>
        <taxon>Bizionia</taxon>
    </lineage>
</organism>
<gene>
    <name evidence="2" type="ORF">ACFPH8_14975</name>
</gene>